<dbReference type="OrthoDB" id="2656691at2759"/>
<evidence type="ECO:0000313" key="2">
    <source>
        <dbReference type="EMBL" id="OJA13116.1"/>
    </source>
</evidence>
<reference evidence="2 3" key="1">
    <citation type="submission" date="2016-03" db="EMBL/GenBank/DDBJ databases">
        <title>Comparative genomics of the ectomycorrhizal sister species Rhizopogon vinicolor and Rhizopogon vesiculosus (Basidiomycota: Boletales) reveals a divergence of the mating type B locus.</title>
        <authorList>
            <person name="Mujic A.B."/>
            <person name="Kuo A."/>
            <person name="Tritt A."/>
            <person name="Lipzen A."/>
            <person name="Chen C."/>
            <person name="Johnson J."/>
            <person name="Sharma A."/>
            <person name="Barry K."/>
            <person name="Grigoriev I.V."/>
            <person name="Spatafora J.W."/>
        </authorList>
    </citation>
    <scope>NUCLEOTIDE SEQUENCE [LARGE SCALE GENOMIC DNA]</scope>
    <source>
        <strain evidence="2 3">AM-OR11-056</strain>
    </source>
</reference>
<feature type="compositionally biased region" description="Basic and acidic residues" evidence="1">
    <location>
        <begin position="31"/>
        <end position="53"/>
    </location>
</feature>
<dbReference type="AlphaFoldDB" id="A0A1J8QMV7"/>
<evidence type="ECO:0000313" key="3">
    <source>
        <dbReference type="Proteomes" id="UP000183567"/>
    </source>
</evidence>
<organism evidence="2 3">
    <name type="scientific">Rhizopogon vesiculosus</name>
    <dbReference type="NCBI Taxonomy" id="180088"/>
    <lineage>
        <taxon>Eukaryota</taxon>
        <taxon>Fungi</taxon>
        <taxon>Dikarya</taxon>
        <taxon>Basidiomycota</taxon>
        <taxon>Agaricomycotina</taxon>
        <taxon>Agaricomycetes</taxon>
        <taxon>Agaricomycetidae</taxon>
        <taxon>Boletales</taxon>
        <taxon>Suillineae</taxon>
        <taxon>Rhizopogonaceae</taxon>
        <taxon>Rhizopogon</taxon>
    </lineage>
</organism>
<sequence>MHRLSSSGSSRPPDDPPDDAQDGFPGTSPHDSSDADTSEHPPDNPPSKFDHKLQTLTMEIPDSARPPDDPADDVQERFSLARDSWIDTTIDPTDVLPLPFFDREIPEDKIEALNFLDRLATVPASGNLQNNPIPDPTQVTYDSTMNYFEPHLLHSIDDIFQRYELLKLLPLDGLPAVSFHYTFPEYSSTHSVPGNLQNDTILGGIDHMSGCEWNDGNGPCRETLNARRDSIKEHMLSHKLKSVPHNSMMHCQWGGCDKNLRRDTLLRHITERHFGIKRLASKGARDMAP</sequence>
<proteinExistence type="predicted"/>
<feature type="compositionally biased region" description="Low complexity" evidence="1">
    <location>
        <begin position="1"/>
        <end position="11"/>
    </location>
</feature>
<keyword evidence="3" id="KW-1185">Reference proteome</keyword>
<evidence type="ECO:0000256" key="1">
    <source>
        <dbReference type="SAM" id="MobiDB-lite"/>
    </source>
</evidence>
<comment type="caution">
    <text evidence="2">The sequence shown here is derived from an EMBL/GenBank/DDBJ whole genome shotgun (WGS) entry which is preliminary data.</text>
</comment>
<name>A0A1J8QMV7_9AGAM</name>
<gene>
    <name evidence="2" type="ORF">AZE42_08657</name>
</gene>
<dbReference type="EMBL" id="LVVM01004354">
    <property type="protein sequence ID" value="OJA13116.1"/>
    <property type="molecule type" value="Genomic_DNA"/>
</dbReference>
<dbReference type="Proteomes" id="UP000183567">
    <property type="component" value="Unassembled WGS sequence"/>
</dbReference>
<feature type="region of interest" description="Disordered" evidence="1">
    <location>
        <begin position="1"/>
        <end position="73"/>
    </location>
</feature>
<accession>A0A1J8QMV7</accession>
<protein>
    <submittedName>
        <fullName evidence="2">Uncharacterized protein</fullName>
    </submittedName>
</protein>